<feature type="repeat" description="TPR" evidence="3">
    <location>
        <begin position="548"/>
        <end position="581"/>
    </location>
</feature>
<comment type="caution">
    <text evidence="4">The sequence shown here is derived from an EMBL/GenBank/DDBJ whole genome shotgun (WGS) entry which is preliminary data.</text>
</comment>
<keyword evidence="5" id="KW-1185">Reference proteome</keyword>
<dbReference type="PANTHER" id="PTHR44858:SF1">
    <property type="entry name" value="UDP-N-ACETYLGLUCOSAMINE--PEPTIDE N-ACETYLGLUCOSAMINYLTRANSFERASE SPINDLY-RELATED"/>
    <property type="match status" value="1"/>
</dbReference>
<sequence>MTINNNTAFSTDSPIITYVKSGSNGLHSELSNLNNQKIDFETYSLNNSLNYRINSINNPNFLTPFYQNSHHGSNTSNSAQTLASSDSFISENFSRHNYSSHSTTPELHQIKDITRSQEYNSKKKKRFSDGSFLSNGLQWLTKHRRNSAIRDRGMHSYNYNNAFENYRSFSLSETLPSTSHKSMPIIPLSPESIQTLSNLGGTSSTTVNSFNTRHSSPDDYKKRSYTIDLSDLQNSTGKYQSYKSNDNTLAKIPNQKCKKRLSTIFKKSKKQHPLLTSAIQALESMRYNDAINLYSQVLIKYPNSYSIRCDRAYASYQVEDWERALSDLDFAILKKPKKPRAYTLRGEIYRLLESYKESLMDFNQSLKLQPKNIHALRARAEVFYSINHYNEAILDLNFSLELEPNNIFTLSRRAKVYCSLGFYGAALLDLNKALEIDGSHAASILANRGEVYHAIGRNDLALLDLNDAIIRGENGENILALERRGHIYRSLGREEDALNDFEKILQFNPRSFIAHKNIGEILYSMGEYEDALVHMNISLQLHSSNNEISLIKYRAEIYQKLEYYEEAITDYNLIITLKPDDLDTIKSRALLDLDRAIENIRDKAFNLEHSTIALYNRGAVYSTLGKYAEALLDLNRVLFREPHNLPALCERSVIYEALGRTDKALTDIDHILKIDHSNEHAIALMKKLKNGQ</sequence>
<evidence type="ECO:0000256" key="2">
    <source>
        <dbReference type="ARBA" id="ARBA00022803"/>
    </source>
</evidence>
<name>A0ABN7UGY3_GIGMA</name>
<keyword evidence="1" id="KW-0677">Repeat</keyword>
<feature type="repeat" description="TPR" evidence="3">
    <location>
        <begin position="373"/>
        <end position="406"/>
    </location>
</feature>
<dbReference type="InterPro" id="IPR011990">
    <property type="entry name" value="TPR-like_helical_dom_sf"/>
</dbReference>
<evidence type="ECO:0000313" key="5">
    <source>
        <dbReference type="Proteomes" id="UP000789901"/>
    </source>
</evidence>
<dbReference type="EMBL" id="CAJVQB010002320">
    <property type="protein sequence ID" value="CAG8570273.1"/>
    <property type="molecule type" value="Genomic_DNA"/>
</dbReference>
<dbReference type="Proteomes" id="UP000789901">
    <property type="component" value="Unassembled WGS sequence"/>
</dbReference>
<evidence type="ECO:0000256" key="3">
    <source>
        <dbReference type="PROSITE-ProRule" id="PRU00339"/>
    </source>
</evidence>
<dbReference type="SUPFAM" id="SSF48452">
    <property type="entry name" value="TPR-like"/>
    <property type="match status" value="2"/>
</dbReference>
<reference evidence="4 5" key="1">
    <citation type="submission" date="2021-06" db="EMBL/GenBank/DDBJ databases">
        <authorList>
            <person name="Kallberg Y."/>
            <person name="Tangrot J."/>
            <person name="Rosling A."/>
        </authorList>
    </citation>
    <scope>NUCLEOTIDE SEQUENCE [LARGE SCALE GENOMIC DNA]</scope>
    <source>
        <strain evidence="4 5">120-4 pot B 10/14</strain>
    </source>
</reference>
<organism evidence="4 5">
    <name type="scientific">Gigaspora margarita</name>
    <dbReference type="NCBI Taxonomy" id="4874"/>
    <lineage>
        <taxon>Eukaryota</taxon>
        <taxon>Fungi</taxon>
        <taxon>Fungi incertae sedis</taxon>
        <taxon>Mucoromycota</taxon>
        <taxon>Glomeromycotina</taxon>
        <taxon>Glomeromycetes</taxon>
        <taxon>Diversisporales</taxon>
        <taxon>Gigasporaceae</taxon>
        <taxon>Gigaspora</taxon>
    </lineage>
</organism>
<dbReference type="InterPro" id="IPR050498">
    <property type="entry name" value="Ycf3"/>
</dbReference>
<gene>
    <name evidence="4" type="ORF">GMARGA_LOCUS5450</name>
</gene>
<dbReference type="Gene3D" id="1.25.40.10">
    <property type="entry name" value="Tetratricopeptide repeat domain"/>
    <property type="match status" value="5"/>
</dbReference>
<feature type="repeat" description="TPR" evidence="3">
    <location>
        <begin position="611"/>
        <end position="644"/>
    </location>
</feature>
<feature type="repeat" description="TPR" evidence="3">
    <location>
        <begin position="478"/>
        <end position="511"/>
    </location>
</feature>
<feature type="repeat" description="TPR" evidence="3">
    <location>
        <begin position="339"/>
        <end position="372"/>
    </location>
</feature>
<dbReference type="SMART" id="SM00028">
    <property type="entry name" value="TPR"/>
    <property type="match status" value="10"/>
</dbReference>
<proteinExistence type="predicted"/>
<dbReference type="PANTHER" id="PTHR44858">
    <property type="entry name" value="TETRATRICOPEPTIDE REPEAT PROTEIN 6"/>
    <property type="match status" value="1"/>
</dbReference>
<dbReference type="Pfam" id="PF13181">
    <property type="entry name" value="TPR_8"/>
    <property type="match status" value="2"/>
</dbReference>
<evidence type="ECO:0000256" key="1">
    <source>
        <dbReference type="ARBA" id="ARBA00022737"/>
    </source>
</evidence>
<accession>A0ABN7UGY3</accession>
<protein>
    <submittedName>
        <fullName evidence="4">6130_t:CDS:1</fullName>
    </submittedName>
</protein>
<evidence type="ECO:0000313" key="4">
    <source>
        <dbReference type="EMBL" id="CAG8570273.1"/>
    </source>
</evidence>
<dbReference type="PROSITE" id="PS50005">
    <property type="entry name" value="TPR"/>
    <property type="match status" value="5"/>
</dbReference>
<dbReference type="InterPro" id="IPR019734">
    <property type="entry name" value="TPR_rpt"/>
</dbReference>
<keyword evidence="2 3" id="KW-0802">TPR repeat</keyword>
<dbReference type="Pfam" id="PF13432">
    <property type="entry name" value="TPR_16"/>
    <property type="match status" value="1"/>
</dbReference>